<dbReference type="Proteomes" id="UP000625711">
    <property type="component" value="Unassembled WGS sequence"/>
</dbReference>
<feature type="non-terminal residue" evidence="1">
    <location>
        <position position="1"/>
    </location>
</feature>
<name>A0A834ICE5_RHYFE</name>
<comment type="caution">
    <text evidence="1">The sequence shown here is derived from an EMBL/GenBank/DDBJ whole genome shotgun (WGS) entry which is preliminary data.</text>
</comment>
<reference evidence="1" key="1">
    <citation type="submission" date="2020-08" db="EMBL/GenBank/DDBJ databases">
        <title>Genome sequencing and assembly of the red palm weevil Rhynchophorus ferrugineus.</title>
        <authorList>
            <person name="Dias G.B."/>
            <person name="Bergman C.M."/>
            <person name="Manee M."/>
        </authorList>
    </citation>
    <scope>NUCLEOTIDE SEQUENCE</scope>
    <source>
        <strain evidence="1">AA-2017</strain>
        <tissue evidence="1">Whole larva</tissue>
    </source>
</reference>
<evidence type="ECO:0000313" key="1">
    <source>
        <dbReference type="EMBL" id="KAF7271272.1"/>
    </source>
</evidence>
<gene>
    <name evidence="1" type="ORF">GWI33_015826</name>
</gene>
<sequence length="56" mass="6570">MFLFQTKCCEEKCRLIQLQMSCRLCLMDIMDKKTNASDMEHQFLQLLGLSSPILIE</sequence>
<protein>
    <submittedName>
        <fullName evidence="1">Uncharacterized protein</fullName>
    </submittedName>
</protein>
<organism evidence="1 2">
    <name type="scientific">Rhynchophorus ferrugineus</name>
    <name type="common">Red palm weevil</name>
    <name type="synonym">Curculio ferrugineus</name>
    <dbReference type="NCBI Taxonomy" id="354439"/>
    <lineage>
        <taxon>Eukaryota</taxon>
        <taxon>Metazoa</taxon>
        <taxon>Ecdysozoa</taxon>
        <taxon>Arthropoda</taxon>
        <taxon>Hexapoda</taxon>
        <taxon>Insecta</taxon>
        <taxon>Pterygota</taxon>
        <taxon>Neoptera</taxon>
        <taxon>Endopterygota</taxon>
        <taxon>Coleoptera</taxon>
        <taxon>Polyphaga</taxon>
        <taxon>Cucujiformia</taxon>
        <taxon>Curculionidae</taxon>
        <taxon>Dryophthorinae</taxon>
        <taxon>Rhynchophorus</taxon>
    </lineage>
</organism>
<dbReference type="AlphaFoldDB" id="A0A834ICE5"/>
<evidence type="ECO:0000313" key="2">
    <source>
        <dbReference type="Proteomes" id="UP000625711"/>
    </source>
</evidence>
<accession>A0A834ICE5</accession>
<proteinExistence type="predicted"/>
<keyword evidence="2" id="KW-1185">Reference proteome</keyword>
<dbReference type="EMBL" id="JAACXV010013986">
    <property type="protein sequence ID" value="KAF7271272.1"/>
    <property type="molecule type" value="Genomic_DNA"/>
</dbReference>